<keyword evidence="1" id="KW-0812">Transmembrane</keyword>
<keyword evidence="3" id="KW-1185">Reference proteome</keyword>
<dbReference type="Proteomes" id="UP000198281">
    <property type="component" value="Unassembled WGS sequence"/>
</dbReference>
<gene>
    <name evidence="2" type="ORF">SAMN06295912_11244</name>
</gene>
<accession>A0A239GFD0</accession>
<feature type="transmembrane region" description="Helical" evidence="1">
    <location>
        <begin position="12"/>
        <end position="34"/>
    </location>
</feature>
<dbReference type="EMBL" id="FZOS01000012">
    <property type="protein sequence ID" value="SNS67850.1"/>
    <property type="molecule type" value="Genomic_DNA"/>
</dbReference>
<keyword evidence="1" id="KW-0472">Membrane</keyword>
<dbReference type="AlphaFoldDB" id="A0A239GFD0"/>
<proteinExistence type="predicted"/>
<organism evidence="2 3">
    <name type="scientific">Edaphosphingomonas laterariae</name>
    <dbReference type="NCBI Taxonomy" id="861865"/>
    <lineage>
        <taxon>Bacteria</taxon>
        <taxon>Pseudomonadati</taxon>
        <taxon>Pseudomonadota</taxon>
        <taxon>Alphaproteobacteria</taxon>
        <taxon>Sphingomonadales</taxon>
        <taxon>Rhizorhabdaceae</taxon>
        <taxon>Edaphosphingomonas</taxon>
    </lineage>
</organism>
<protein>
    <submittedName>
        <fullName evidence="2">Conjugal transfer pilus assembly protein TraW</fullName>
    </submittedName>
</protein>
<reference evidence="3" key="1">
    <citation type="submission" date="2017-06" db="EMBL/GenBank/DDBJ databases">
        <authorList>
            <person name="Varghese N."/>
            <person name="Submissions S."/>
        </authorList>
    </citation>
    <scope>NUCLEOTIDE SEQUENCE [LARGE SCALE GENOMIC DNA]</scope>
    <source>
        <strain evidence="3">LNB2</strain>
    </source>
</reference>
<evidence type="ECO:0000313" key="2">
    <source>
        <dbReference type="EMBL" id="SNS67850.1"/>
    </source>
</evidence>
<evidence type="ECO:0000313" key="3">
    <source>
        <dbReference type="Proteomes" id="UP000198281"/>
    </source>
</evidence>
<sequence>MDDEGFPHGWHVVAIQSALIGAMIVGALVLAGAARAETSTIGRTWPIAEPDAMTEIEAAVAKQPASIAPRFGPRSAWSALKAAPLGVAEKDRVRTVVPFYTLDQEIRLPDGKLLYPKGFTFNPLSYVSLPQRLVIVHPRDLGWALKTAALTDWIILTAGGEAKDDALSLGEKHGRALFILEERVKERLGLTVAPVIVRQSGQRLELTEVRLERKGGQGLPQEKRP</sequence>
<evidence type="ECO:0000256" key="1">
    <source>
        <dbReference type="SAM" id="Phobius"/>
    </source>
</evidence>
<keyword evidence="1" id="KW-1133">Transmembrane helix</keyword>
<dbReference type="OrthoDB" id="9810604at2"/>
<name>A0A239GFD0_9SPHN</name>